<dbReference type="Gene3D" id="1.10.1200.10">
    <property type="entry name" value="ACP-like"/>
    <property type="match status" value="1"/>
</dbReference>
<evidence type="ECO:0000313" key="4">
    <source>
        <dbReference type="EMBL" id="AFR69337.1"/>
    </source>
</evidence>
<accession>V5IZJ4</accession>
<dbReference type="InterPro" id="IPR001031">
    <property type="entry name" value="Thioesterase"/>
</dbReference>
<dbReference type="AlphaFoldDB" id="V5IZJ4"/>
<evidence type="ECO:0000259" key="3">
    <source>
        <dbReference type="PROSITE" id="PS50075"/>
    </source>
</evidence>
<organism evidence="4">
    <name type="scientific">Pseudomonas sp. Q71576</name>
    <dbReference type="NCBI Taxonomy" id="1231908"/>
    <lineage>
        <taxon>Bacteria</taxon>
        <taxon>Pseudomonadati</taxon>
        <taxon>Pseudomonadota</taxon>
        <taxon>Gammaproteobacteria</taxon>
        <taxon>Pseudomonadales</taxon>
        <taxon>Pseudomonadaceae</taxon>
        <taxon>Pseudomonas</taxon>
    </lineage>
</organism>
<dbReference type="SUPFAM" id="SSF52777">
    <property type="entry name" value="CoA-dependent acyltransferases"/>
    <property type="match status" value="2"/>
</dbReference>
<dbReference type="InterPro" id="IPR023213">
    <property type="entry name" value="CAT-like_dom_sf"/>
</dbReference>
<evidence type="ECO:0000256" key="1">
    <source>
        <dbReference type="ARBA" id="ARBA00022450"/>
    </source>
</evidence>
<dbReference type="GO" id="GO:0044550">
    <property type="term" value="P:secondary metabolite biosynthetic process"/>
    <property type="evidence" value="ECO:0007669"/>
    <property type="project" value="TreeGrafter"/>
</dbReference>
<proteinExistence type="predicted"/>
<dbReference type="Gene3D" id="3.30.559.10">
    <property type="entry name" value="Chloramphenicol acetyltransferase-like domain"/>
    <property type="match status" value="1"/>
</dbReference>
<feature type="domain" description="Carrier" evidence="3">
    <location>
        <begin position="433"/>
        <end position="507"/>
    </location>
</feature>
<sequence>MKANIQDIHGLAPSQHGMLLESTNGLTQGDMFIEQSVLLVRGKLDTPRFLSAVEQIATIHSSLRSCFAWEGETPLHVVFDKVRPVVEWEDWQSKEGADDRQTLEAWLAADRSRGLAVNRAPLWRFTVIRCAEEVHRVIWTHHHLITDGWSIAVVLNDLLDHYKGLHPVPAARPLRDYIDWVEAQDRGQAIAFWRQRVQRLPRLPPMPPRAHEHCFVEIDGIDVRGILDTARKQKVAFATVAFAAWALVLRASRSSDEVVFGITVHGRPAEIVGVERMVGPFIATFPMYLQMAHMSTTEELLHQIEQQQSEQRPFEYLSAAEVHQAGGIATRLYDSLVVVEQIPQHSAMATGGISVSAESGNGARSHHPLLLRFSQDGMARLMYNKKFFDDETASGLVSLLRQAAVRLASNDGLVSLDGAMAFYAPIKPRPVRMPRNQEEHIVLSLARTLFGEHATLDDNFIDLGGHSLLAVQFIQRIAHETGVQLPITQFLQDDRLSSLAKALGDSQAGVVDVSHPRILFVPGNPGTVLYASRLSVHLVDWRLHGLEAPGLDGSQPPLATVEALAEHHLASLSVDDNPTVIIGHSFGGWVAFEMGLRLQARGREAVVILLDTVSPYRLLSRGDVSDEGLRAEVEHLKIRAGSAGINAHITPAVFEVYVAARRAIYAPAEQARFPMMLFRASQTRPEDTWDKTAPDYGWGELCQQLHVDTIEGDHLSIMVDPATEVLARRIERWLYQLSR</sequence>
<dbReference type="SUPFAM" id="SSF53474">
    <property type="entry name" value="alpha/beta-Hydrolases"/>
    <property type="match status" value="1"/>
</dbReference>
<dbReference type="PANTHER" id="PTHR45527">
    <property type="entry name" value="NONRIBOSOMAL PEPTIDE SYNTHETASE"/>
    <property type="match status" value="1"/>
</dbReference>
<keyword evidence="2" id="KW-0597">Phosphoprotein</keyword>
<dbReference type="InterPro" id="IPR036736">
    <property type="entry name" value="ACP-like_sf"/>
</dbReference>
<dbReference type="GO" id="GO:0003824">
    <property type="term" value="F:catalytic activity"/>
    <property type="evidence" value="ECO:0007669"/>
    <property type="project" value="InterPro"/>
</dbReference>
<dbReference type="SUPFAM" id="SSF47336">
    <property type="entry name" value="ACP-like"/>
    <property type="match status" value="1"/>
</dbReference>
<keyword evidence="1" id="KW-0596">Phosphopantetheine</keyword>
<dbReference type="InterPro" id="IPR020802">
    <property type="entry name" value="TesA-like"/>
</dbReference>
<name>V5IZJ4_9PSED</name>
<dbReference type="PROSITE" id="PS50075">
    <property type="entry name" value="CARRIER"/>
    <property type="match status" value="1"/>
</dbReference>
<dbReference type="SMART" id="SM00824">
    <property type="entry name" value="PKS_TE"/>
    <property type="match status" value="1"/>
</dbReference>
<dbReference type="GO" id="GO:0043041">
    <property type="term" value="P:amino acid activation for nonribosomal peptide biosynthetic process"/>
    <property type="evidence" value="ECO:0007669"/>
    <property type="project" value="TreeGrafter"/>
</dbReference>
<protein>
    <submittedName>
        <fullName evidence="4">Nonribosomal peptide synthetase SpiE2</fullName>
    </submittedName>
</protein>
<dbReference type="GO" id="GO:0031177">
    <property type="term" value="F:phosphopantetheine binding"/>
    <property type="evidence" value="ECO:0007669"/>
    <property type="project" value="InterPro"/>
</dbReference>
<evidence type="ECO:0000256" key="2">
    <source>
        <dbReference type="ARBA" id="ARBA00022553"/>
    </source>
</evidence>
<dbReference type="Pfam" id="PF00975">
    <property type="entry name" value="Thioesterase"/>
    <property type="match status" value="1"/>
</dbReference>
<dbReference type="Gene3D" id="3.40.50.1820">
    <property type="entry name" value="alpha/beta hydrolase"/>
    <property type="match status" value="1"/>
</dbReference>
<dbReference type="EMBL" id="JQ045344">
    <property type="protein sequence ID" value="AFR69337.1"/>
    <property type="molecule type" value="Genomic_DNA"/>
</dbReference>
<dbReference type="Pfam" id="PF00668">
    <property type="entry name" value="Condensation"/>
    <property type="match status" value="1"/>
</dbReference>
<dbReference type="Pfam" id="PF00550">
    <property type="entry name" value="PP-binding"/>
    <property type="match status" value="1"/>
</dbReference>
<dbReference type="PANTHER" id="PTHR45527:SF1">
    <property type="entry name" value="FATTY ACID SYNTHASE"/>
    <property type="match status" value="1"/>
</dbReference>
<dbReference type="Gene3D" id="3.30.559.30">
    <property type="entry name" value="Nonribosomal peptide synthetase, condensation domain"/>
    <property type="match status" value="1"/>
</dbReference>
<gene>
    <name evidence="4" type="primary">spiE2</name>
</gene>
<dbReference type="SMART" id="SM00823">
    <property type="entry name" value="PKS_PP"/>
    <property type="match status" value="1"/>
</dbReference>
<dbReference type="InterPro" id="IPR029058">
    <property type="entry name" value="AB_hydrolase_fold"/>
</dbReference>
<dbReference type="GO" id="GO:0005737">
    <property type="term" value="C:cytoplasm"/>
    <property type="evidence" value="ECO:0007669"/>
    <property type="project" value="TreeGrafter"/>
</dbReference>
<dbReference type="InterPro" id="IPR009081">
    <property type="entry name" value="PP-bd_ACP"/>
</dbReference>
<reference evidence="4" key="1">
    <citation type="submission" date="2011-11" db="EMBL/GenBank/DDBJ databases">
        <title>Spiruchostatin biosynthetic gene cluster in Pseudomonas sp. Q71576.</title>
        <authorList>
            <person name="Potharla V.Y."/>
            <person name="Wang C."/>
            <person name="Cheng Y.-Q."/>
        </authorList>
    </citation>
    <scope>NUCLEOTIDE SEQUENCE</scope>
    <source>
        <strain evidence="4">Q71576</strain>
    </source>
</reference>
<dbReference type="InterPro" id="IPR020806">
    <property type="entry name" value="PKS_PP-bd"/>
</dbReference>
<dbReference type="InterPro" id="IPR001242">
    <property type="entry name" value="Condensation_dom"/>
</dbReference>